<dbReference type="PANTHER" id="PTHR33365:SF11">
    <property type="entry name" value="TAT PATHWAY SIGNAL SEQUENCE"/>
    <property type="match status" value="1"/>
</dbReference>
<dbReference type="GO" id="GO:0016491">
    <property type="term" value="F:oxidoreductase activity"/>
    <property type="evidence" value="ECO:0007669"/>
    <property type="project" value="UniProtKB-KW"/>
</dbReference>
<comment type="caution">
    <text evidence="4">The sequence shown here is derived from an EMBL/GenBank/DDBJ whole genome shotgun (WGS) entry which is preliminary data.</text>
</comment>
<keyword evidence="2" id="KW-0560">Oxidoreductase</keyword>
<gene>
    <name evidence="4" type="ORF">DFH08DRAFT_627058</name>
</gene>
<evidence type="ECO:0000256" key="2">
    <source>
        <dbReference type="ARBA" id="ARBA00023002"/>
    </source>
</evidence>
<sequence length="111" mass="13003">EEYARLMPSGGHTIHLAAGDNRQSQEFTVTLFHQLKCLQIYHQEYLKKPRSTPTPLLRHCLNYLRQSVLCHADTRLESIKNAQVQSSKEYETVCRDWTQVYDAAERNYAVY</sequence>
<dbReference type="EMBL" id="JARIHO010000011">
    <property type="protein sequence ID" value="KAJ7353529.1"/>
    <property type="molecule type" value="Genomic_DNA"/>
</dbReference>
<organism evidence="4 5">
    <name type="scientific">Mycena albidolilacea</name>
    <dbReference type="NCBI Taxonomy" id="1033008"/>
    <lineage>
        <taxon>Eukaryota</taxon>
        <taxon>Fungi</taxon>
        <taxon>Dikarya</taxon>
        <taxon>Basidiomycota</taxon>
        <taxon>Agaricomycotina</taxon>
        <taxon>Agaricomycetes</taxon>
        <taxon>Agaricomycetidae</taxon>
        <taxon>Agaricales</taxon>
        <taxon>Marasmiineae</taxon>
        <taxon>Mycenaceae</taxon>
        <taxon>Mycena</taxon>
    </lineage>
</organism>
<dbReference type="GO" id="GO:0043386">
    <property type="term" value="P:mycotoxin biosynthetic process"/>
    <property type="evidence" value="ECO:0007669"/>
    <property type="project" value="InterPro"/>
</dbReference>
<comment type="similarity">
    <text evidence="3">Belongs to the ustYa family.</text>
</comment>
<evidence type="ECO:0000313" key="4">
    <source>
        <dbReference type="EMBL" id="KAJ7353529.1"/>
    </source>
</evidence>
<reference evidence="4" key="1">
    <citation type="submission" date="2023-03" db="EMBL/GenBank/DDBJ databases">
        <title>Massive genome expansion in bonnet fungi (Mycena s.s.) driven by repeated elements and novel gene families across ecological guilds.</title>
        <authorList>
            <consortium name="Lawrence Berkeley National Laboratory"/>
            <person name="Harder C.B."/>
            <person name="Miyauchi S."/>
            <person name="Viragh M."/>
            <person name="Kuo A."/>
            <person name="Thoen E."/>
            <person name="Andreopoulos B."/>
            <person name="Lu D."/>
            <person name="Skrede I."/>
            <person name="Drula E."/>
            <person name="Henrissat B."/>
            <person name="Morin E."/>
            <person name="Kohler A."/>
            <person name="Barry K."/>
            <person name="LaButti K."/>
            <person name="Morin E."/>
            <person name="Salamov A."/>
            <person name="Lipzen A."/>
            <person name="Mereny Z."/>
            <person name="Hegedus B."/>
            <person name="Baldrian P."/>
            <person name="Stursova M."/>
            <person name="Weitz H."/>
            <person name="Taylor A."/>
            <person name="Grigoriev I.V."/>
            <person name="Nagy L.G."/>
            <person name="Martin F."/>
            <person name="Kauserud H."/>
        </authorList>
    </citation>
    <scope>NUCLEOTIDE SEQUENCE</scope>
    <source>
        <strain evidence="4">CBHHK002</strain>
    </source>
</reference>
<evidence type="ECO:0000256" key="3">
    <source>
        <dbReference type="ARBA" id="ARBA00035112"/>
    </source>
</evidence>
<proteinExistence type="inferred from homology"/>
<evidence type="ECO:0000256" key="1">
    <source>
        <dbReference type="ARBA" id="ARBA00004685"/>
    </source>
</evidence>
<protein>
    <submittedName>
        <fullName evidence="4">Uncharacterized protein</fullName>
    </submittedName>
</protein>
<dbReference type="Proteomes" id="UP001218218">
    <property type="component" value="Unassembled WGS sequence"/>
</dbReference>
<dbReference type="AlphaFoldDB" id="A0AAD7AAN6"/>
<evidence type="ECO:0000313" key="5">
    <source>
        <dbReference type="Proteomes" id="UP001218218"/>
    </source>
</evidence>
<dbReference type="Pfam" id="PF11807">
    <property type="entry name" value="UstYa"/>
    <property type="match status" value="1"/>
</dbReference>
<accession>A0AAD7AAN6</accession>
<dbReference type="PANTHER" id="PTHR33365">
    <property type="entry name" value="YALI0B05434P"/>
    <property type="match status" value="1"/>
</dbReference>
<feature type="non-terminal residue" evidence="4">
    <location>
        <position position="111"/>
    </location>
</feature>
<keyword evidence="5" id="KW-1185">Reference proteome</keyword>
<name>A0AAD7AAN6_9AGAR</name>
<dbReference type="InterPro" id="IPR021765">
    <property type="entry name" value="UstYa-like"/>
</dbReference>
<feature type="non-terminal residue" evidence="4">
    <location>
        <position position="1"/>
    </location>
</feature>
<comment type="pathway">
    <text evidence="1">Mycotoxin biosynthesis.</text>
</comment>